<evidence type="ECO:0000256" key="13">
    <source>
        <dbReference type="PIRSR" id="PIRSR602401-1"/>
    </source>
</evidence>
<evidence type="ECO:0000256" key="10">
    <source>
        <dbReference type="ARBA" id="ARBA00023004"/>
    </source>
</evidence>
<dbReference type="GO" id="GO:0004497">
    <property type="term" value="F:monooxygenase activity"/>
    <property type="evidence" value="ECO:0007669"/>
    <property type="project" value="UniProtKB-KW"/>
</dbReference>
<comment type="subcellular location">
    <subcellularLocation>
        <location evidence="3">Endoplasmic reticulum membrane</location>
        <topology evidence="3">Peripheral membrane protein</topology>
    </subcellularLocation>
    <subcellularLocation>
        <location evidence="2">Microsome membrane</location>
        <topology evidence="2">Peripheral membrane protein</topology>
    </subcellularLocation>
</comment>
<evidence type="ECO:0000256" key="5">
    <source>
        <dbReference type="ARBA" id="ARBA00022617"/>
    </source>
</evidence>
<evidence type="ECO:0000256" key="7">
    <source>
        <dbReference type="ARBA" id="ARBA00022824"/>
    </source>
</evidence>
<keyword evidence="8" id="KW-0492">Microsome</keyword>
<keyword evidence="9 14" id="KW-0560">Oxidoreductase</keyword>
<name>A0A6J3K9G5_9HYME</name>
<evidence type="ECO:0000313" key="16">
    <source>
        <dbReference type="Proteomes" id="UP000504631"/>
    </source>
</evidence>
<dbReference type="InterPro" id="IPR050476">
    <property type="entry name" value="Insect_CytP450_Detox"/>
</dbReference>
<dbReference type="AlphaFoldDB" id="A0A6J3K9G5"/>
<organism evidence="16 17">
    <name type="scientific">Bombus vosnesenskii</name>
    <dbReference type="NCBI Taxonomy" id="207650"/>
    <lineage>
        <taxon>Eukaryota</taxon>
        <taxon>Metazoa</taxon>
        <taxon>Ecdysozoa</taxon>
        <taxon>Arthropoda</taxon>
        <taxon>Hexapoda</taxon>
        <taxon>Insecta</taxon>
        <taxon>Pterygota</taxon>
        <taxon>Neoptera</taxon>
        <taxon>Endopterygota</taxon>
        <taxon>Hymenoptera</taxon>
        <taxon>Apocrita</taxon>
        <taxon>Aculeata</taxon>
        <taxon>Apoidea</taxon>
        <taxon>Anthophila</taxon>
        <taxon>Apidae</taxon>
        <taxon>Bombus</taxon>
        <taxon>Pyrobombus</taxon>
    </lineage>
</organism>
<dbReference type="PRINTS" id="PR00463">
    <property type="entry name" value="EP450I"/>
</dbReference>
<reference evidence="17" key="1">
    <citation type="submission" date="2025-08" db="UniProtKB">
        <authorList>
            <consortium name="RefSeq"/>
        </authorList>
    </citation>
    <scope>IDENTIFICATION</scope>
    <source>
        <tissue evidence="17">Muscle</tissue>
    </source>
</reference>
<comment type="cofactor">
    <cofactor evidence="1 13">
        <name>heme</name>
        <dbReference type="ChEBI" id="CHEBI:30413"/>
    </cofactor>
</comment>
<dbReference type="PRINTS" id="PR00385">
    <property type="entry name" value="P450"/>
</dbReference>
<evidence type="ECO:0000256" key="4">
    <source>
        <dbReference type="ARBA" id="ARBA00010617"/>
    </source>
</evidence>
<dbReference type="InterPro" id="IPR036396">
    <property type="entry name" value="Cyt_P450_sf"/>
</dbReference>
<proteinExistence type="inferred from homology"/>
<dbReference type="GO" id="GO:0005506">
    <property type="term" value="F:iron ion binding"/>
    <property type="evidence" value="ECO:0007669"/>
    <property type="project" value="InterPro"/>
</dbReference>
<dbReference type="Pfam" id="PF00067">
    <property type="entry name" value="p450"/>
    <property type="match status" value="1"/>
</dbReference>
<keyword evidence="6 13" id="KW-0479">Metal-binding</keyword>
<evidence type="ECO:0000256" key="14">
    <source>
        <dbReference type="RuleBase" id="RU000461"/>
    </source>
</evidence>
<protein>
    <submittedName>
        <fullName evidence="17">Probable cytochrome P450 6a13</fullName>
    </submittedName>
</protein>
<evidence type="ECO:0000256" key="11">
    <source>
        <dbReference type="ARBA" id="ARBA00023033"/>
    </source>
</evidence>
<accession>A0A6J3K9G5</accession>
<keyword evidence="11 14" id="KW-0503">Monooxygenase</keyword>
<dbReference type="GO" id="GO:0005789">
    <property type="term" value="C:endoplasmic reticulum membrane"/>
    <property type="evidence" value="ECO:0007669"/>
    <property type="project" value="UniProtKB-SubCell"/>
</dbReference>
<evidence type="ECO:0000256" key="12">
    <source>
        <dbReference type="ARBA" id="ARBA00023136"/>
    </source>
</evidence>
<keyword evidence="7" id="KW-0256">Endoplasmic reticulum</keyword>
<keyword evidence="15" id="KW-0812">Transmembrane</keyword>
<evidence type="ECO:0000256" key="6">
    <source>
        <dbReference type="ARBA" id="ARBA00022723"/>
    </source>
</evidence>
<dbReference type="GO" id="GO:0020037">
    <property type="term" value="F:heme binding"/>
    <property type="evidence" value="ECO:0007669"/>
    <property type="project" value="InterPro"/>
</dbReference>
<dbReference type="GO" id="GO:0016705">
    <property type="term" value="F:oxidoreductase activity, acting on paired donors, with incorporation or reduction of molecular oxygen"/>
    <property type="evidence" value="ECO:0007669"/>
    <property type="project" value="InterPro"/>
</dbReference>
<keyword evidence="15" id="KW-1133">Transmembrane helix</keyword>
<sequence>MADYFQILSVIVAVFLAVYYYLTSTFDFWKDRGVVGPRPIPGFGNIKDVMLRKISIGDYIARLYEKYKNEPMIGIFVRGSPSLILCDLDLIKDVLIKDFSTFDNRGLNVLERADALATNLFNVEARRWRPLRTKLSPVFTSGKLREMFPLILECAENLEQCLEKIIEKGGFMDCREITARFSTDVIGSCVFGINMNALSDEESEFRRIGRKIFDRNLKKILRITFRDTFPRLYNFLWFLIPQSEVSTFITKLVADTMKYREENNIVRPDFINMLMELKKHPEKLADIELTDTILAAQAFVFFAAGFETSSTTISHALYEMALNPDIQDKLRREIIEFHVKTNGNLKYEQVKEMKYLDKIFKETLRKYSAGTLLRRQSNANYTFSGTKVTIPKGTGVFIPVYAIQRDSNIYPDPEKFDPERFNEDAVAARHPMSYLPFGDGPRNCIGARFAIYQTKMGLIKILHKFKVDVCEKTITTYVHNPNSLTLSPKGGIHLKISKVES</sequence>
<dbReference type="Proteomes" id="UP000504631">
    <property type="component" value="Unplaced"/>
</dbReference>
<keyword evidence="16" id="KW-1185">Reference proteome</keyword>
<keyword evidence="10 13" id="KW-0408">Iron</keyword>
<evidence type="ECO:0000256" key="9">
    <source>
        <dbReference type="ARBA" id="ARBA00023002"/>
    </source>
</evidence>
<dbReference type="KEGG" id="bvk:117233510"/>
<dbReference type="CDD" id="cd11056">
    <property type="entry name" value="CYP6-like"/>
    <property type="match status" value="1"/>
</dbReference>
<dbReference type="FunFam" id="1.10.630.10:FF:000042">
    <property type="entry name" value="Cytochrome P450"/>
    <property type="match status" value="1"/>
</dbReference>
<dbReference type="InterPro" id="IPR001128">
    <property type="entry name" value="Cyt_P450"/>
</dbReference>
<evidence type="ECO:0000313" key="17">
    <source>
        <dbReference type="RefSeq" id="XP_033349758.1"/>
    </source>
</evidence>
<dbReference type="Gene3D" id="1.10.630.10">
    <property type="entry name" value="Cytochrome P450"/>
    <property type="match status" value="1"/>
</dbReference>
<gene>
    <name evidence="17" type="primary">LOC117233510</name>
</gene>
<dbReference type="PROSITE" id="PS00086">
    <property type="entry name" value="CYTOCHROME_P450"/>
    <property type="match status" value="1"/>
</dbReference>
<keyword evidence="12 15" id="KW-0472">Membrane</keyword>
<dbReference type="InterPro" id="IPR017972">
    <property type="entry name" value="Cyt_P450_CS"/>
</dbReference>
<comment type="similarity">
    <text evidence="4 14">Belongs to the cytochrome P450 family.</text>
</comment>
<dbReference type="GeneID" id="117233510"/>
<evidence type="ECO:0000256" key="8">
    <source>
        <dbReference type="ARBA" id="ARBA00022848"/>
    </source>
</evidence>
<evidence type="ECO:0000256" key="15">
    <source>
        <dbReference type="SAM" id="Phobius"/>
    </source>
</evidence>
<evidence type="ECO:0000256" key="2">
    <source>
        <dbReference type="ARBA" id="ARBA00004174"/>
    </source>
</evidence>
<feature type="transmembrane region" description="Helical" evidence="15">
    <location>
        <begin position="6"/>
        <end position="22"/>
    </location>
</feature>
<feature type="binding site" description="axial binding residue" evidence="13">
    <location>
        <position position="444"/>
    </location>
    <ligand>
        <name>heme</name>
        <dbReference type="ChEBI" id="CHEBI:30413"/>
    </ligand>
    <ligandPart>
        <name>Fe</name>
        <dbReference type="ChEBI" id="CHEBI:18248"/>
    </ligandPart>
</feature>
<dbReference type="PANTHER" id="PTHR24292">
    <property type="entry name" value="CYTOCHROME P450"/>
    <property type="match status" value="1"/>
</dbReference>
<dbReference type="RefSeq" id="XP_033349758.1">
    <property type="nucleotide sequence ID" value="XM_033493867.1"/>
</dbReference>
<dbReference type="SUPFAM" id="SSF48264">
    <property type="entry name" value="Cytochrome P450"/>
    <property type="match status" value="1"/>
</dbReference>
<dbReference type="InterPro" id="IPR002401">
    <property type="entry name" value="Cyt_P450_E_grp-I"/>
</dbReference>
<dbReference type="PANTHER" id="PTHR24292:SF54">
    <property type="entry name" value="CYP9F3-RELATED"/>
    <property type="match status" value="1"/>
</dbReference>
<evidence type="ECO:0000256" key="1">
    <source>
        <dbReference type="ARBA" id="ARBA00001971"/>
    </source>
</evidence>
<evidence type="ECO:0000256" key="3">
    <source>
        <dbReference type="ARBA" id="ARBA00004406"/>
    </source>
</evidence>
<keyword evidence="5 13" id="KW-0349">Heme</keyword>